<dbReference type="InterPro" id="IPR013325">
    <property type="entry name" value="RNA_pol_sigma_r2"/>
</dbReference>
<evidence type="ECO:0000256" key="2">
    <source>
        <dbReference type="ARBA" id="ARBA00023015"/>
    </source>
</evidence>
<keyword evidence="4" id="KW-0804">Transcription</keyword>
<dbReference type="Gene3D" id="1.10.10.10">
    <property type="entry name" value="Winged helix-like DNA-binding domain superfamily/Winged helix DNA-binding domain"/>
    <property type="match status" value="1"/>
</dbReference>
<dbReference type="InterPro" id="IPR014284">
    <property type="entry name" value="RNA_pol_sigma-70_dom"/>
</dbReference>
<dbReference type="InterPro" id="IPR039425">
    <property type="entry name" value="RNA_pol_sigma-70-like"/>
</dbReference>
<proteinExistence type="inferred from homology"/>
<evidence type="ECO:0000259" key="6">
    <source>
        <dbReference type="Pfam" id="PF08281"/>
    </source>
</evidence>
<gene>
    <name evidence="7" type="ORF">CLV32_4333</name>
</gene>
<dbReference type="InterPro" id="IPR013324">
    <property type="entry name" value="RNA_pol_sigma_r3/r4-like"/>
</dbReference>
<dbReference type="GO" id="GO:0016987">
    <property type="term" value="F:sigma factor activity"/>
    <property type="evidence" value="ECO:0007669"/>
    <property type="project" value="UniProtKB-KW"/>
</dbReference>
<dbReference type="SUPFAM" id="SSF88946">
    <property type="entry name" value="Sigma2 domain of RNA polymerase sigma factors"/>
    <property type="match status" value="1"/>
</dbReference>
<dbReference type="OrthoDB" id="679904at2"/>
<dbReference type="GO" id="GO:0003677">
    <property type="term" value="F:DNA binding"/>
    <property type="evidence" value="ECO:0007669"/>
    <property type="project" value="InterPro"/>
</dbReference>
<dbReference type="InterPro" id="IPR036388">
    <property type="entry name" value="WH-like_DNA-bd_sf"/>
</dbReference>
<protein>
    <submittedName>
        <fullName evidence="7">RNA polymerase sigma-70 factor (ECF subfamily)</fullName>
    </submittedName>
</protein>
<feature type="domain" description="RNA polymerase sigma-70 region 2" evidence="5">
    <location>
        <begin position="26"/>
        <end position="89"/>
    </location>
</feature>
<dbReference type="Pfam" id="PF04542">
    <property type="entry name" value="Sigma70_r2"/>
    <property type="match status" value="1"/>
</dbReference>
<dbReference type="NCBIfam" id="TIGR02937">
    <property type="entry name" value="sigma70-ECF"/>
    <property type="match status" value="1"/>
</dbReference>
<dbReference type="Gene3D" id="1.10.1740.10">
    <property type="match status" value="1"/>
</dbReference>
<evidence type="ECO:0000313" key="8">
    <source>
        <dbReference type="Proteomes" id="UP000295499"/>
    </source>
</evidence>
<dbReference type="InterPro" id="IPR013249">
    <property type="entry name" value="RNA_pol_sigma70_r4_t2"/>
</dbReference>
<reference evidence="7 8" key="1">
    <citation type="submission" date="2019-03" db="EMBL/GenBank/DDBJ databases">
        <title>Genomic Encyclopedia of Archaeal and Bacterial Type Strains, Phase II (KMG-II): from individual species to whole genera.</title>
        <authorList>
            <person name="Goeker M."/>
        </authorList>
    </citation>
    <scope>NUCLEOTIDE SEQUENCE [LARGE SCALE GENOMIC DNA]</scope>
    <source>
        <strain evidence="7 8">DSM 19034</strain>
    </source>
</reference>
<sequence length="189" mass="22586">MPDNEQFDELFLRLRTGDLHAYEEIYRLYCKELLQTAYRKTRDRVVAEDLVQNIFISIWDKRETLHVRDGWSYLCGALKFSIINYVRSQVIENKYLDFSKSQFSETEQSSDKAELQDLSSVIERGLSSLPDKTQKIFRLSRYEHLSTKNISASMNISEKTVEYHITRSLKWMKEYISNNYIFLIIFFFL</sequence>
<evidence type="ECO:0000256" key="3">
    <source>
        <dbReference type="ARBA" id="ARBA00023082"/>
    </source>
</evidence>
<dbReference type="InterPro" id="IPR007627">
    <property type="entry name" value="RNA_pol_sigma70_r2"/>
</dbReference>
<keyword evidence="2" id="KW-0805">Transcription regulation</keyword>
<evidence type="ECO:0000313" key="7">
    <source>
        <dbReference type="EMBL" id="TDO19709.1"/>
    </source>
</evidence>
<evidence type="ECO:0000256" key="4">
    <source>
        <dbReference type="ARBA" id="ARBA00023163"/>
    </source>
</evidence>
<keyword evidence="3" id="KW-0731">Sigma factor</keyword>
<dbReference type="Proteomes" id="UP000295499">
    <property type="component" value="Unassembled WGS sequence"/>
</dbReference>
<comment type="caution">
    <text evidence="7">The sequence shown here is derived from an EMBL/GenBank/DDBJ whole genome shotgun (WGS) entry which is preliminary data.</text>
</comment>
<accession>A0A4V3C2X4</accession>
<dbReference type="SUPFAM" id="SSF88659">
    <property type="entry name" value="Sigma3 and sigma4 domains of RNA polymerase sigma factors"/>
    <property type="match status" value="1"/>
</dbReference>
<evidence type="ECO:0000256" key="1">
    <source>
        <dbReference type="ARBA" id="ARBA00010641"/>
    </source>
</evidence>
<comment type="similarity">
    <text evidence="1">Belongs to the sigma-70 factor family. ECF subfamily.</text>
</comment>
<keyword evidence="8" id="KW-1185">Reference proteome</keyword>
<evidence type="ECO:0000259" key="5">
    <source>
        <dbReference type="Pfam" id="PF04542"/>
    </source>
</evidence>
<dbReference type="EMBL" id="SNWM01000006">
    <property type="protein sequence ID" value="TDO19709.1"/>
    <property type="molecule type" value="Genomic_DNA"/>
</dbReference>
<name>A0A4V3C2X4_9SPHI</name>
<dbReference type="RefSeq" id="WP_133558923.1">
    <property type="nucleotide sequence ID" value="NZ_SNWM01000006.1"/>
</dbReference>
<dbReference type="PANTHER" id="PTHR43133">
    <property type="entry name" value="RNA POLYMERASE ECF-TYPE SIGMA FACTO"/>
    <property type="match status" value="1"/>
</dbReference>
<dbReference type="GO" id="GO:0006352">
    <property type="term" value="P:DNA-templated transcription initiation"/>
    <property type="evidence" value="ECO:0007669"/>
    <property type="project" value="InterPro"/>
</dbReference>
<organism evidence="7 8">
    <name type="scientific">Pedobacter duraquae</name>
    <dbReference type="NCBI Taxonomy" id="425511"/>
    <lineage>
        <taxon>Bacteria</taxon>
        <taxon>Pseudomonadati</taxon>
        <taxon>Bacteroidota</taxon>
        <taxon>Sphingobacteriia</taxon>
        <taxon>Sphingobacteriales</taxon>
        <taxon>Sphingobacteriaceae</taxon>
        <taxon>Pedobacter</taxon>
    </lineage>
</organism>
<dbReference type="PANTHER" id="PTHR43133:SF46">
    <property type="entry name" value="RNA POLYMERASE SIGMA-70 FACTOR ECF SUBFAMILY"/>
    <property type="match status" value="1"/>
</dbReference>
<feature type="domain" description="RNA polymerase sigma factor 70 region 4 type 2" evidence="6">
    <location>
        <begin position="122"/>
        <end position="172"/>
    </location>
</feature>
<dbReference type="Pfam" id="PF08281">
    <property type="entry name" value="Sigma70_r4_2"/>
    <property type="match status" value="1"/>
</dbReference>
<dbReference type="AlphaFoldDB" id="A0A4V3C2X4"/>